<keyword evidence="1" id="KW-0862">Zinc</keyword>
<reference evidence="4" key="1">
    <citation type="submission" date="2014-04" db="EMBL/GenBank/DDBJ databases">
        <title>Evolutionary Origins and Diversification of the Mycorrhizal Mutualists.</title>
        <authorList>
            <consortium name="DOE Joint Genome Institute"/>
            <consortium name="Mycorrhizal Genomics Consortium"/>
            <person name="Kohler A."/>
            <person name="Kuo A."/>
            <person name="Nagy L.G."/>
            <person name="Floudas D."/>
            <person name="Copeland A."/>
            <person name="Barry K.W."/>
            <person name="Cichocki N."/>
            <person name="Veneault-Fourrey C."/>
            <person name="LaButti K."/>
            <person name="Lindquist E.A."/>
            <person name="Lipzen A."/>
            <person name="Lundell T."/>
            <person name="Morin E."/>
            <person name="Murat C."/>
            <person name="Riley R."/>
            <person name="Ohm R."/>
            <person name="Sun H."/>
            <person name="Tunlid A."/>
            <person name="Henrissat B."/>
            <person name="Grigoriev I.V."/>
            <person name="Hibbett D.S."/>
            <person name="Martin F."/>
        </authorList>
    </citation>
    <scope>NUCLEOTIDE SEQUENCE [LARGE SCALE GENOMIC DNA]</scope>
    <source>
        <strain evidence="4">FD-334 SS-4</strain>
    </source>
</reference>
<dbReference type="SMART" id="SM00355">
    <property type="entry name" value="ZnF_C2H2"/>
    <property type="match status" value="2"/>
</dbReference>
<dbReference type="EMBL" id="KN817609">
    <property type="protein sequence ID" value="KJA17106.1"/>
    <property type="molecule type" value="Genomic_DNA"/>
</dbReference>
<keyword evidence="1" id="KW-0479">Metal-binding</keyword>
<sequence length="79" mass="8888">MQSTEGSSTNGFRCASCPKEFTTKYRLDTHVNRFHTAEDEQKRHPCPLCPYWTTFVSDLTRHLKGKHGVGASSSEQGGR</sequence>
<dbReference type="Gene3D" id="3.30.160.60">
    <property type="entry name" value="Classic Zinc Finger"/>
    <property type="match status" value="1"/>
</dbReference>
<dbReference type="GO" id="GO:0008270">
    <property type="term" value="F:zinc ion binding"/>
    <property type="evidence" value="ECO:0007669"/>
    <property type="project" value="UniProtKB-KW"/>
</dbReference>
<dbReference type="SUPFAM" id="SSF57667">
    <property type="entry name" value="beta-beta-alpha zinc fingers"/>
    <property type="match status" value="1"/>
</dbReference>
<gene>
    <name evidence="3" type="ORF">HYPSUDRAFT_46740</name>
</gene>
<evidence type="ECO:0000256" key="1">
    <source>
        <dbReference type="PROSITE-ProRule" id="PRU00042"/>
    </source>
</evidence>
<dbReference type="PROSITE" id="PS50157">
    <property type="entry name" value="ZINC_FINGER_C2H2_2"/>
    <property type="match status" value="1"/>
</dbReference>
<evidence type="ECO:0000313" key="4">
    <source>
        <dbReference type="Proteomes" id="UP000054270"/>
    </source>
</evidence>
<dbReference type="Proteomes" id="UP000054270">
    <property type="component" value="Unassembled WGS sequence"/>
</dbReference>
<accession>A0A0D2NKK9</accession>
<evidence type="ECO:0000259" key="2">
    <source>
        <dbReference type="PROSITE" id="PS50157"/>
    </source>
</evidence>
<organism evidence="3 4">
    <name type="scientific">Hypholoma sublateritium (strain FD-334 SS-4)</name>
    <dbReference type="NCBI Taxonomy" id="945553"/>
    <lineage>
        <taxon>Eukaryota</taxon>
        <taxon>Fungi</taxon>
        <taxon>Dikarya</taxon>
        <taxon>Basidiomycota</taxon>
        <taxon>Agaricomycotina</taxon>
        <taxon>Agaricomycetes</taxon>
        <taxon>Agaricomycetidae</taxon>
        <taxon>Agaricales</taxon>
        <taxon>Agaricineae</taxon>
        <taxon>Strophariaceae</taxon>
        <taxon>Hypholoma</taxon>
    </lineage>
</organism>
<evidence type="ECO:0000313" key="3">
    <source>
        <dbReference type="EMBL" id="KJA17106.1"/>
    </source>
</evidence>
<proteinExistence type="predicted"/>
<dbReference type="AlphaFoldDB" id="A0A0D2NKK9"/>
<keyword evidence="1" id="KW-0863">Zinc-finger</keyword>
<keyword evidence="4" id="KW-1185">Reference proteome</keyword>
<feature type="domain" description="C2H2-type" evidence="2">
    <location>
        <begin position="12"/>
        <end position="40"/>
    </location>
</feature>
<dbReference type="Pfam" id="PF13894">
    <property type="entry name" value="zf-C2H2_4"/>
    <property type="match status" value="1"/>
</dbReference>
<dbReference type="PROSITE" id="PS00028">
    <property type="entry name" value="ZINC_FINGER_C2H2_1"/>
    <property type="match status" value="1"/>
</dbReference>
<name>A0A0D2NKK9_HYPSF</name>
<dbReference type="InterPro" id="IPR013087">
    <property type="entry name" value="Znf_C2H2_type"/>
</dbReference>
<dbReference type="InterPro" id="IPR036236">
    <property type="entry name" value="Znf_C2H2_sf"/>
</dbReference>
<dbReference type="OrthoDB" id="6077919at2759"/>
<protein>
    <recommendedName>
        <fullName evidence="2">C2H2-type domain-containing protein</fullName>
    </recommendedName>
</protein>